<proteinExistence type="inferred from homology"/>
<comment type="similarity">
    <text evidence="1">Belongs to the carotenoid oxygenase family.</text>
</comment>
<evidence type="ECO:0000256" key="4">
    <source>
        <dbReference type="ARBA" id="ARBA00023004"/>
    </source>
</evidence>
<comment type="caution">
    <text evidence="6">The sequence shown here is derived from an EMBL/GenBank/DDBJ whole genome shotgun (WGS) entry which is preliminary data.</text>
</comment>
<evidence type="ECO:0000256" key="2">
    <source>
        <dbReference type="ARBA" id="ARBA00022723"/>
    </source>
</evidence>
<sequence>MFIELPRINYFYNGRKYNYFYGVSSDKGPNWTSIVPDRLIKVDLRNKTNKHWSEEGKIPNEPIFVANPTSKWTDEDNGVILSTLVDQKDDRVATLLILNAKDMQELARVEFKTTGPFTSSLHGQWANHADKIHLL</sequence>
<reference evidence="6" key="1">
    <citation type="submission" date="2021-06" db="EMBL/GenBank/DDBJ databases">
        <authorList>
            <person name="Hodson N. C."/>
            <person name="Mongue J. A."/>
            <person name="Jaron S. K."/>
        </authorList>
    </citation>
    <scope>NUCLEOTIDE SEQUENCE</scope>
</reference>
<dbReference type="PANTHER" id="PTHR10543">
    <property type="entry name" value="BETA-CAROTENE DIOXYGENASE"/>
    <property type="match status" value="1"/>
</dbReference>
<dbReference type="Pfam" id="PF03055">
    <property type="entry name" value="RPE65"/>
    <property type="match status" value="1"/>
</dbReference>
<evidence type="ECO:0000256" key="3">
    <source>
        <dbReference type="ARBA" id="ARBA00023002"/>
    </source>
</evidence>
<keyword evidence="4 5" id="KW-0408">Iron</keyword>
<gene>
    <name evidence="6" type="ORF">AFUS01_LOCUS35369</name>
</gene>
<name>A0A8J2L309_9HEXA</name>
<keyword evidence="3" id="KW-0560">Oxidoreductase</keyword>
<accession>A0A8J2L309</accession>
<dbReference type="EMBL" id="CAJVCH010535578">
    <property type="protein sequence ID" value="CAG7825246.1"/>
    <property type="molecule type" value="Genomic_DNA"/>
</dbReference>
<dbReference type="OrthoDB" id="1069523at2759"/>
<dbReference type="GO" id="GO:0046872">
    <property type="term" value="F:metal ion binding"/>
    <property type="evidence" value="ECO:0007669"/>
    <property type="project" value="UniProtKB-KW"/>
</dbReference>
<evidence type="ECO:0000313" key="7">
    <source>
        <dbReference type="Proteomes" id="UP000708208"/>
    </source>
</evidence>
<dbReference type="InterPro" id="IPR004294">
    <property type="entry name" value="Carotenoid_Oase"/>
</dbReference>
<keyword evidence="7" id="KW-1185">Reference proteome</keyword>
<protein>
    <submittedName>
        <fullName evidence="6">Uncharacterized protein</fullName>
    </submittedName>
</protein>
<comment type="cofactor">
    <cofactor evidence="5">
        <name>Fe(2+)</name>
        <dbReference type="ChEBI" id="CHEBI:29033"/>
    </cofactor>
    <text evidence="5">Binds 1 Fe(2+) ion per subunit.</text>
</comment>
<evidence type="ECO:0000256" key="5">
    <source>
        <dbReference type="PIRSR" id="PIRSR604294-1"/>
    </source>
</evidence>
<feature type="binding site" evidence="5">
    <location>
        <position position="122"/>
    </location>
    <ligand>
        <name>Fe cation</name>
        <dbReference type="ChEBI" id="CHEBI:24875"/>
        <note>catalytic</note>
    </ligand>
</feature>
<organism evidence="6 7">
    <name type="scientific">Allacma fusca</name>
    <dbReference type="NCBI Taxonomy" id="39272"/>
    <lineage>
        <taxon>Eukaryota</taxon>
        <taxon>Metazoa</taxon>
        <taxon>Ecdysozoa</taxon>
        <taxon>Arthropoda</taxon>
        <taxon>Hexapoda</taxon>
        <taxon>Collembola</taxon>
        <taxon>Symphypleona</taxon>
        <taxon>Sminthuridae</taxon>
        <taxon>Allacma</taxon>
    </lineage>
</organism>
<evidence type="ECO:0000313" key="6">
    <source>
        <dbReference type="EMBL" id="CAG7825246.1"/>
    </source>
</evidence>
<dbReference type="AlphaFoldDB" id="A0A8J2L309"/>
<evidence type="ECO:0000256" key="1">
    <source>
        <dbReference type="ARBA" id="ARBA00006787"/>
    </source>
</evidence>
<dbReference type="PANTHER" id="PTHR10543:SF24">
    <property type="entry name" value="CAROTENOID ISOMEROOXYGENASE"/>
    <property type="match status" value="1"/>
</dbReference>
<dbReference type="GO" id="GO:0016121">
    <property type="term" value="P:carotene catabolic process"/>
    <property type="evidence" value="ECO:0007669"/>
    <property type="project" value="TreeGrafter"/>
</dbReference>
<dbReference type="GO" id="GO:0010436">
    <property type="term" value="F:carotenoid dioxygenase activity"/>
    <property type="evidence" value="ECO:0007669"/>
    <property type="project" value="TreeGrafter"/>
</dbReference>
<keyword evidence="2 5" id="KW-0479">Metal-binding</keyword>
<dbReference type="Proteomes" id="UP000708208">
    <property type="component" value="Unassembled WGS sequence"/>
</dbReference>